<sequence>MTVLVVVCRASATTAKSPHPASIVRQLSAQRVSQATPVPPPVRVDCASSTGVTATRPTTAQSVRKALMAASVA</sequence>
<dbReference type="AlphaFoldDB" id="A0A9D4RNV5"/>
<dbReference type="EMBL" id="JAIWYP010000002">
    <property type="protein sequence ID" value="KAH3875384.1"/>
    <property type="molecule type" value="Genomic_DNA"/>
</dbReference>
<evidence type="ECO:0000256" key="1">
    <source>
        <dbReference type="SAM" id="MobiDB-lite"/>
    </source>
</evidence>
<dbReference type="Proteomes" id="UP000828390">
    <property type="component" value="Unassembled WGS sequence"/>
</dbReference>
<feature type="region of interest" description="Disordered" evidence="1">
    <location>
        <begin position="32"/>
        <end position="58"/>
    </location>
</feature>
<comment type="caution">
    <text evidence="2">The sequence shown here is derived from an EMBL/GenBank/DDBJ whole genome shotgun (WGS) entry which is preliminary data.</text>
</comment>
<reference evidence="2" key="2">
    <citation type="submission" date="2020-11" db="EMBL/GenBank/DDBJ databases">
        <authorList>
            <person name="McCartney M.A."/>
            <person name="Auch B."/>
            <person name="Kono T."/>
            <person name="Mallez S."/>
            <person name="Becker A."/>
            <person name="Gohl D.M."/>
            <person name="Silverstein K.A.T."/>
            <person name="Koren S."/>
            <person name="Bechman K.B."/>
            <person name="Herman A."/>
            <person name="Abrahante J.E."/>
            <person name="Garbe J."/>
        </authorList>
    </citation>
    <scope>NUCLEOTIDE SEQUENCE</scope>
    <source>
        <strain evidence="2">Duluth1</strain>
        <tissue evidence="2">Whole animal</tissue>
    </source>
</reference>
<evidence type="ECO:0000313" key="2">
    <source>
        <dbReference type="EMBL" id="KAH3875384.1"/>
    </source>
</evidence>
<feature type="compositionally biased region" description="Polar residues" evidence="1">
    <location>
        <begin position="47"/>
        <end position="58"/>
    </location>
</feature>
<keyword evidence="3" id="KW-1185">Reference proteome</keyword>
<protein>
    <submittedName>
        <fullName evidence="2">Uncharacterized protein</fullName>
    </submittedName>
</protein>
<proteinExistence type="predicted"/>
<accession>A0A9D4RNV5</accession>
<name>A0A9D4RNV5_DREPO</name>
<evidence type="ECO:0000313" key="3">
    <source>
        <dbReference type="Proteomes" id="UP000828390"/>
    </source>
</evidence>
<reference evidence="2" key="1">
    <citation type="journal article" date="2019" name="bioRxiv">
        <title>The Genome of the Zebra Mussel, Dreissena polymorpha: A Resource for Invasive Species Research.</title>
        <authorList>
            <person name="McCartney M.A."/>
            <person name="Auch B."/>
            <person name="Kono T."/>
            <person name="Mallez S."/>
            <person name="Zhang Y."/>
            <person name="Obille A."/>
            <person name="Becker A."/>
            <person name="Abrahante J.E."/>
            <person name="Garbe J."/>
            <person name="Badalamenti J.P."/>
            <person name="Herman A."/>
            <person name="Mangelson H."/>
            <person name="Liachko I."/>
            <person name="Sullivan S."/>
            <person name="Sone E.D."/>
            <person name="Koren S."/>
            <person name="Silverstein K.A.T."/>
            <person name="Beckman K.B."/>
            <person name="Gohl D.M."/>
        </authorList>
    </citation>
    <scope>NUCLEOTIDE SEQUENCE</scope>
    <source>
        <strain evidence="2">Duluth1</strain>
        <tissue evidence="2">Whole animal</tissue>
    </source>
</reference>
<organism evidence="2 3">
    <name type="scientific">Dreissena polymorpha</name>
    <name type="common">Zebra mussel</name>
    <name type="synonym">Mytilus polymorpha</name>
    <dbReference type="NCBI Taxonomy" id="45954"/>
    <lineage>
        <taxon>Eukaryota</taxon>
        <taxon>Metazoa</taxon>
        <taxon>Spiralia</taxon>
        <taxon>Lophotrochozoa</taxon>
        <taxon>Mollusca</taxon>
        <taxon>Bivalvia</taxon>
        <taxon>Autobranchia</taxon>
        <taxon>Heteroconchia</taxon>
        <taxon>Euheterodonta</taxon>
        <taxon>Imparidentia</taxon>
        <taxon>Neoheterodontei</taxon>
        <taxon>Myida</taxon>
        <taxon>Dreissenoidea</taxon>
        <taxon>Dreissenidae</taxon>
        <taxon>Dreissena</taxon>
    </lineage>
</organism>
<gene>
    <name evidence="2" type="ORF">DPMN_038648</name>
</gene>